<dbReference type="InterPro" id="IPR020823">
    <property type="entry name" value="Cell_div_FtsA"/>
</dbReference>
<sequence length="418" mass="45389">MNEYIVGVDIGSSKICAAAGKYDKYGKLQIRGITSVSYSGMKNGVIVDMDNTANAIKNCIKQLEGMVDTQVLGFYISLPSRIGTLVSNRGVVAVASDDREISQKDVKRVINAAKIVKVPTDKEIIGVIPKQYIIDGYDKIKDPVGMSASRLEVDSYVILAESTVISNLFKTVEKAGYEVLGMVFQPMADAEVVLKKEEMDLGCALVNIGADSIDISIYKDEKLSYTSCINIGGNSITNDIAICLKLPFSEAEKLKIKYGIIGIDNLELKDSIKVNLGYNNVIKINSSMLLDVIEARAEELLKLIMKNLKESGQYSQISGIVIAGGGLATIKGIEELGEYVFKKPVRVGTPDYVGAINPAYVSAVGTVRDVLNTMKANKSNNNVEDEAAVACEETSKKTSSKQKGPIIKIKEFLTEFFE</sequence>
<gene>
    <name evidence="5 8" type="primary">ftsA</name>
    <name evidence="8" type="ORF">GCM10008906_06920</name>
</gene>
<dbReference type="HAMAP" id="MF_02033">
    <property type="entry name" value="FtsA"/>
    <property type="match status" value="1"/>
</dbReference>
<dbReference type="SUPFAM" id="SSF53067">
    <property type="entry name" value="Actin-like ATPase domain"/>
    <property type="match status" value="2"/>
</dbReference>
<evidence type="ECO:0000256" key="5">
    <source>
        <dbReference type="HAMAP-Rule" id="MF_02033"/>
    </source>
</evidence>
<dbReference type="Gene3D" id="3.30.1490.110">
    <property type="match status" value="1"/>
</dbReference>
<protein>
    <recommendedName>
        <fullName evidence="5 6">Cell division protein FtsA</fullName>
    </recommendedName>
</protein>
<accession>A0ABN1JB46</accession>
<evidence type="ECO:0000256" key="1">
    <source>
        <dbReference type="ARBA" id="ARBA00022475"/>
    </source>
</evidence>
<evidence type="ECO:0000256" key="6">
    <source>
        <dbReference type="PIRNR" id="PIRNR003101"/>
    </source>
</evidence>
<feature type="domain" description="SHS2" evidence="7">
    <location>
        <begin position="5"/>
        <end position="193"/>
    </location>
</feature>
<keyword evidence="9" id="KW-1185">Reference proteome</keyword>
<dbReference type="RefSeq" id="WP_343758923.1">
    <property type="nucleotide sequence ID" value="NZ_BAAACG010000006.1"/>
</dbReference>
<dbReference type="PANTHER" id="PTHR32432:SF4">
    <property type="entry name" value="CELL DIVISION PROTEIN FTSA"/>
    <property type="match status" value="1"/>
</dbReference>
<comment type="similarity">
    <text evidence="5 6">Belongs to the FtsA/MreB family.</text>
</comment>
<evidence type="ECO:0000256" key="2">
    <source>
        <dbReference type="ARBA" id="ARBA00022618"/>
    </source>
</evidence>
<dbReference type="CDD" id="cd24048">
    <property type="entry name" value="ASKHA_NBD_FtsA"/>
    <property type="match status" value="1"/>
</dbReference>
<dbReference type="SMART" id="SM00842">
    <property type="entry name" value="FtsA"/>
    <property type="match status" value="1"/>
</dbReference>
<comment type="function">
    <text evidence="5 6">Cell division protein that is involved in the assembly of the Z ring. May serve as a membrane anchor for the Z ring.</text>
</comment>
<dbReference type="Pfam" id="PF02491">
    <property type="entry name" value="SHS2_FTSA"/>
    <property type="match status" value="1"/>
</dbReference>
<dbReference type="Gene3D" id="3.30.420.40">
    <property type="match status" value="1"/>
</dbReference>
<dbReference type="InterPro" id="IPR043129">
    <property type="entry name" value="ATPase_NBD"/>
</dbReference>
<proteinExistence type="inferred from homology"/>
<dbReference type="Pfam" id="PF14450">
    <property type="entry name" value="FtsA"/>
    <property type="match status" value="1"/>
</dbReference>
<dbReference type="Proteomes" id="UP001501510">
    <property type="component" value="Unassembled WGS sequence"/>
</dbReference>
<evidence type="ECO:0000259" key="7">
    <source>
        <dbReference type="SMART" id="SM00842"/>
    </source>
</evidence>
<dbReference type="PIRSF" id="PIRSF003101">
    <property type="entry name" value="FtsA"/>
    <property type="match status" value="1"/>
</dbReference>
<dbReference type="InterPro" id="IPR050696">
    <property type="entry name" value="FtsA/MreB"/>
</dbReference>
<comment type="subunit">
    <text evidence="5">Self-interacts. Interacts with FtsZ.</text>
</comment>
<evidence type="ECO:0000256" key="4">
    <source>
        <dbReference type="ARBA" id="ARBA00023306"/>
    </source>
</evidence>
<dbReference type="PANTHER" id="PTHR32432">
    <property type="entry name" value="CELL DIVISION PROTEIN FTSA-RELATED"/>
    <property type="match status" value="1"/>
</dbReference>
<organism evidence="8 9">
    <name type="scientific">Clostridium oceanicum</name>
    <dbReference type="NCBI Taxonomy" id="1543"/>
    <lineage>
        <taxon>Bacteria</taxon>
        <taxon>Bacillati</taxon>
        <taxon>Bacillota</taxon>
        <taxon>Clostridia</taxon>
        <taxon>Eubacteriales</taxon>
        <taxon>Clostridiaceae</taxon>
        <taxon>Clostridium</taxon>
    </lineage>
</organism>
<dbReference type="GO" id="GO:0051301">
    <property type="term" value="P:cell division"/>
    <property type="evidence" value="ECO:0007669"/>
    <property type="project" value="UniProtKB-KW"/>
</dbReference>
<evidence type="ECO:0000256" key="3">
    <source>
        <dbReference type="ARBA" id="ARBA00023136"/>
    </source>
</evidence>
<dbReference type="EMBL" id="BAAACG010000006">
    <property type="protein sequence ID" value="GAA0734606.1"/>
    <property type="molecule type" value="Genomic_DNA"/>
</dbReference>
<evidence type="ECO:0000313" key="9">
    <source>
        <dbReference type="Proteomes" id="UP001501510"/>
    </source>
</evidence>
<keyword evidence="3 5" id="KW-0472">Membrane</keyword>
<comment type="subcellular location">
    <subcellularLocation>
        <location evidence="5">Cell membrane</location>
        <topology evidence="5">Peripheral membrane protein</topology>
        <orientation evidence="5">Cytoplasmic side</orientation>
    </subcellularLocation>
    <text evidence="5">Localizes to the Z ring in an FtsZ-dependent manner. Targeted to the membrane through a conserved C-terminal amphipathic helix.</text>
</comment>
<name>A0ABN1JB46_9CLOT</name>
<reference evidence="8 9" key="1">
    <citation type="journal article" date="2019" name="Int. J. Syst. Evol. Microbiol.">
        <title>The Global Catalogue of Microorganisms (GCM) 10K type strain sequencing project: providing services to taxonomists for standard genome sequencing and annotation.</title>
        <authorList>
            <consortium name="The Broad Institute Genomics Platform"/>
            <consortium name="The Broad Institute Genome Sequencing Center for Infectious Disease"/>
            <person name="Wu L."/>
            <person name="Ma J."/>
        </authorList>
    </citation>
    <scope>NUCLEOTIDE SEQUENCE [LARGE SCALE GENOMIC DNA]</scope>
    <source>
        <strain evidence="8 9">JCM 1407</strain>
    </source>
</reference>
<evidence type="ECO:0000313" key="8">
    <source>
        <dbReference type="EMBL" id="GAA0734606.1"/>
    </source>
</evidence>
<keyword evidence="2 5" id="KW-0132">Cell division</keyword>
<keyword evidence="1 5" id="KW-1003">Cell membrane</keyword>
<comment type="caution">
    <text evidence="8">The sequence shown here is derived from an EMBL/GenBank/DDBJ whole genome shotgun (WGS) entry which is preliminary data.</text>
</comment>
<dbReference type="NCBIfam" id="TIGR01174">
    <property type="entry name" value="ftsA"/>
    <property type="match status" value="1"/>
</dbReference>
<keyword evidence="4 5" id="KW-0131">Cell cycle</keyword>
<dbReference type="InterPro" id="IPR003494">
    <property type="entry name" value="SHS2_FtsA"/>
</dbReference>